<feature type="transmembrane region" description="Helical" evidence="1">
    <location>
        <begin position="261"/>
        <end position="280"/>
    </location>
</feature>
<organism evidence="3 4">
    <name type="scientific">Wujia chipingensis</name>
    <dbReference type="NCBI Taxonomy" id="2763670"/>
    <lineage>
        <taxon>Bacteria</taxon>
        <taxon>Bacillati</taxon>
        <taxon>Bacillota</taxon>
        <taxon>Clostridia</taxon>
        <taxon>Lachnospirales</taxon>
        <taxon>Lachnospiraceae</taxon>
        <taxon>Wujia</taxon>
    </lineage>
</organism>
<keyword evidence="1" id="KW-0812">Transmembrane</keyword>
<evidence type="ECO:0000313" key="3">
    <source>
        <dbReference type="EMBL" id="QNL99995.1"/>
    </source>
</evidence>
<keyword evidence="1" id="KW-0472">Membrane</keyword>
<proteinExistence type="predicted"/>
<dbReference type="InterPro" id="IPR050923">
    <property type="entry name" value="Cell_Proc_Reg/RNA_Proc"/>
</dbReference>
<protein>
    <submittedName>
        <fullName evidence="3">FHA domain-containing protein</fullName>
    </submittedName>
</protein>
<keyword evidence="4" id="KW-1185">Reference proteome</keyword>
<feature type="transmembrane region" description="Helical" evidence="1">
    <location>
        <begin position="235"/>
        <end position="255"/>
    </location>
</feature>
<evidence type="ECO:0000256" key="1">
    <source>
        <dbReference type="SAM" id="Phobius"/>
    </source>
</evidence>
<dbReference type="Pfam" id="PF19909">
    <property type="entry name" value="DUF6382"/>
    <property type="match status" value="1"/>
</dbReference>
<name>A0A7G9FN64_9FIRM</name>
<dbReference type="Proteomes" id="UP000515819">
    <property type="component" value="Chromosome"/>
</dbReference>
<dbReference type="SMART" id="SM00240">
    <property type="entry name" value="FHA"/>
    <property type="match status" value="1"/>
</dbReference>
<feature type="domain" description="FHA" evidence="2">
    <location>
        <begin position="366"/>
        <end position="415"/>
    </location>
</feature>
<dbReference type="PANTHER" id="PTHR23308">
    <property type="entry name" value="NUCLEAR INHIBITOR OF PROTEIN PHOSPHATASE-1"/>
    <property type="match status" value="1"/>
</dbReference>
<dbReference type="InterPro" id="IPR000253">
    <property type="entry name" value="FHA_dom"/>
</dbReference>
<dbReference type="SUPFAM" id="SSF49879">
    <property type="entry name" value="SMAD/FHA domain"/>
    <property type="match status" value="1"/>
</dbReference>
<dbReference type="Gene3D" id="2.60.200.20">
    <property type="match status" value="1"/>
</dbReference>
<dbReference type="KEGG" id="wcp:H9Q76_01395"/>
<dbReference type="PROSITE" id="PS50006">
    <property type="entry name" value="FHA_DOMAIN"/>
    <property type="match status" value="1"/>
</dbReference>
<dbReference type="InterPro" id="IPR008984">
    <property type="entry name" value="SMAD_FHA_dom_sf"/>
</dbReference>
<reference evidence="3 4" key="1">
    <citation type="submission" date="2020-08" db="EMBL/GenBank/DDBJ databases">
        <authorList>
            <person name="Liu C."/>
            <person name="Sun Q."/>
        </authorList>
    </citation>
    <scope>NUCLEOTIDE SEQUENCE [LARGE SCALE GENOMIC DNA]</scope>
    <source>
        <strain evidence="3 4">NSJ-4</strain>
    </source>
</reference>
<dbReference type="AlphaFoldDB" id="A0A7G9FN64"/>
<dbReference type="Pfam" id="PF00498">
    <property type="entry name" value="FHA"/>
    <property type="match status" value="1"/>
</dbReference>
<sequence>MEILFGNKGIYHYMDAKVGTMQELEEHGRMYQVRMLVENELPYILPSSMICTDAEVWLSHNTKDCYGLQAYLQQKTMNGTQLKKVLNQIMQQADALEAYLLDASDLVIRVEYLFMQKEKNEIRMLCVPGYQKPLKEQLTAFLEYLMPRFSHEDRAGELFLYECHRVLTDEWSDMTDFLALLNAGTDTDGRCRKQGEKTSMQKPNSSEENEFAEEAVTLEQKVACADIDAIFSKRFLLYALAGGAALALIIKYLFFDGTTGTAIFGIVWLLTLIILAIMTARDKEDGQESESAMQEYGRQVQGDETLEDAPVQGYSRQAEQAVHSVDVPMGLSEKSVQDSRIPDMKLVPLTNGALESFRIPKDKASFTIGRDKASDYRVATTQISRVHVRLFCRPDGLYIEDQNSTNGTYINTKRIPAMTEQKLEKGDVVGLANEEFFVA</sequence>
<gene>
    <name evidence="3" type="ORF">H9Q76_01395</name>
</gene>
<dbReference type="InterPro" id="IPR045962">
    <property type="entry name" value="DUF6382"/>
</dbReference>
<evidence type="ECO:0000259" key="2">
    <source>
        <dbReference type="PROSITE" id="PS50006"/>
    </source>
</evidence>
<accession>A0A7G9FN64</accession>
<dbReference type="CDD" id="cd00060">
    <property type="entry name" value="FHA"/>
    <property type="match status" value="1"/>
</dbReference>
<keyword evidence="1" id="KW-1133">Transmembrane helix</keyword>
<dbReference type="EMBL" id="CP060632">
    <property type="protein sequence ID" value="QNL99995.1"/>
    <property type="molecule type" value="Genomic_DNA"/>
</dbReference>
<evidence type="ECO:0000313" key="4">
    <source>
        <dbReference type="Proteomes" id="UP000515819"/>
    </source>
</evidence>
<dbReference type="RefSeq" id="WP_249321413.1">
    <property type="nucleotide sequence ID" value="NZ_CP060632.1"/>
</dbReference>